<dbReference type="AlphaFoldDB" id="A0A7E4UML2"/>
<feature type="region of interest" description="Disordered" evidence="1">
    <location>
        <begin position="1"/>
        <end position="40"/>
    </location>
</feature>
<evidence type="ECO:0000313" key="3">
    <source>
        <dbReference type="WBParaSite" id="Pan_g10570.t1"/>
    </source>
</evidence>
<dbReference type="WBParaSite" id="Pan_g10570.t1">
    <property type="protein sequence ID" value="Pan_g10570.t1"/>
    <property type="gene ID" value="Pan_g10570"/>
</dbReference>
<sequence length="289" mass="33309">MRGHLQTESTTTMASTRKRTRASSSSSEDSDADTGLNNSTNAPRKALKVFEIRDLVTQLRAECGSELPRLSARHDVSKLVEKYKSLEPFKDLVNDPDFDRQWKLLFGYATRPKNITLADSTQILNNFLENGHVVTFFEGFPKKARRAIDYYVSEKKTPNSTVADSGKLRKQFTTDPDAEIYRKKADADRDRFARELQAFNDNNQERLSEPQKEYIRQRIRNLAVKADGTTKRPRKSRKTAFDWYKDLNAAEFADLPEEKRDRKLLKKYNKLSEAELAIFEKLAGNKKSE</sequence>
<organism evidence="2 3">
    <name type="scientific">Panagrellus redivivus</name>
    <name type="common">Microworm</name>
    <dbReference type="NCBI Taxonomy" id="6233"/>
    <lineage>
        <taxon>Eukaryota</taxon>
        <taxon>Metazoa</taxon>
        <taxon>Ecdysozoa</taxon>
        <taxon>Nematoda</taxon>
        <taxon>Chromadorea</taxon>
        <taxon>Rhabditida</taxon>
        <taxon>Tylenchina</taxon>
        <taxon>Panagrolaimomorpha</taxon>
        <taxon>Panagrolaimoidea</taxon>
        <taxon>Panagrolaimidae</taxon>
        <taxon>Panagrellus</taxon>
    </lineage>
</organism>
<protein>
    <submittedName>
        <fullName evidence="3">Swi3 domain-containing protein</fullName>
    </submittedName>
</protein>
<evidence type="ECO:0000256" key="1">
    <source>
        <dbReference type="SAM" id="MobiDB-lite"/>
    </source>
</evidence>
<proteinExistence type="predicted"/>
<keyword evidence="2" id="KW-1185">Reference proteome</keyword>
<accession>A0A7E4UML2</accession>
<dbReference type="Proteomes" id="UP000492821">
    <property type="component" value="Unassembled WGS sequence"/>
</dbReference>
<evidence type="ECO:0000313" key="2">
    <source>
        <dbReference type="Proteomes" id="UP000492821"/>
    </source>
</evidence>
<reference evidence="2" key="1">
    <citation type="journal article" date="2013" name="Genetics">
        <title>The draft genome and transcriptome of Panagrellus redivivus are shaped by the harsh demands of a free-living lifestyle.</title>
        <authorList>
            <person name="Srinivasan J."/>
            <person name="Dillman A.R."/>
            <person name="Macchietto M.G."/>
            <person name="Heikkinen L."/>
            <person name="Lakso M."/>
            <person name="Fracchia K.M."/>
            <person name="Antoshechkin I."/>
            <person name="Mortazavi A."/>
            <person name="Wong G."/>
            <person name="Sternberg P.W."/>
        </authorList>
    </citation>
    <scope>NUCLEOTIDE SEQUENCE [LARGE SCALE GENOMIC DNA]</scope>
    <source>
        <strain evidence="2">MT8872</strain>
    </source>
</reference>
<reference evidence="3" key="2">
    <citation type="submission" date="2020-10" db="UniProtKB">
        <authorList>
            <consortium name="WormBaseParasite"/>
        </authorList>
    </citation>
    <scope>IDENTIFICATION</scope>
</reference>
<name>A0A7E4UML2_PANRE</name>